<keyword evidence="1" id="KW-0815">Transposition</keyword>
<accession>A0A0F9B7I2</accession>
<evidence type="ECO:0000313" key="5">
    <source>
        <dbReference type="EMBL" id="KKK80456.1"/>
    </source>
</evidence>
<evidence type="ECO:0000259" key="4">
    <source>
        <dbReference type="PROSITE" id="PS50531"/>
    </source>
</evidence>
<keyword evidence="2" id="KW-0238">DNA-binding</keyword>
<organism evidence="5">
    <name type="scientific">marine sediment metagenome</name>
    <dbReference type="NCBI Taxonomy" id="412755"/>
    <lineage>
        <taxon>unclassified sequences</taxon>
        <taxon>metagenomes</taxon>
        <taxon>ecological metagenomes</taxon>
    </lineage>
</organism>
<feature type="non-terminal residue" evidence="5">
    <location>
        <position position="199"/>
    </location>
</feature>
<dbReference type="NCBIfam" id="NF033546">
    <property type="entry name" value="transpos_IS21"/>
    <property type="match status" value="1"/>
</dbReference>
<evidence type="ECO:0000256" key="2">
    <source>
        <dbReference type="ARBA" id="ARBA00023125"/>
    </source>
</evidence>
<dbReference type="InterPro" id="IPR017894">
    <property type="entry name" value="HTH_IS21_transposase_type"/>
</dbReference>
<evidence type="ECO:0000256" key="3">
    <source>
        <dbReference type="ARBA" id="ARBA00023172"/>
    </source>
</evidence>
<evidence type="ECO:0000256" key="1">
    <source>
        <dbReference type="ARBA" id="ARBA00022578"/>
    </source>
</evidence>
<dbReference type="PANTHER" id="PTHR35004:SF6">
    <property type="entry name" value="TRANSPOSASE"/>
    <property type="match status" value="1"/>
</dbReference>
<dbReference type="EMBL" id="LAZR01053573">
    <property type="protein sequence ID" value="KKK80456.1"/>
    <property type="molecule type" value="Genomic_DNA"/>
</dbReference>
<sequence>MVKGDEYFMIRQMRRDGLSISEIARRTGRDRKTIRKVLGADSAPVFNSRVGATSKLDPFKPYIETRIEAGVLNAVKILRELRSQGYEGGITILKDFMHPRRQRSKATVRYETPPGYQAQVDWATCGKIIHRGVVRTVYCFVMTLGYSRMMYAEFTLRSDTRAFIRGHINAFDFFGGITKTNLYDNTKCVRLAADETGVK</sequence>
<comment type="caution">
    <text evidence="5">The sequence shown here is derived from an EMBL/GenBank/DDBJ whole genome shotgun (WGS) entry which is preliminary data.</text>
</comment>
<dbReference type="GO" id="GO:0006310">
    <property type="term" value="P:DNA recombination"/>
    <property type="evidence" value="ECO:0007669"/>
    <property type="project" value="UniProtKB-KW"/>
</dbReference>
<reference evidence="5" key="1">
    <citation type="journal article" date="2015" name="Nature">
        <title>Complex archaea that bridge the gap between prokaryotes and eukaryotes.</title>
        <authorList>
            <person name="Spang A."/>
            <person name="Saw J.H."/>
            <person name="Jorgensen S.L."/>
            <person name="Zaremba-Niedzwiedzka K."/>
            <person name="Martijn J."/>
            <person name="Lind A.E."/>
            <person name="van Eijk R."/>
            <person name="Schleper C."/>
            <person name="Guy L."/>
            <person name="Ettema T.J."/>
        </authorList>
    </citation>
    <scope>NUCLEOTIDE SEQUENCE</scope>
</reference>
<name>A0A0F9B7I2_9ZZZZ</name>
<dbReference type="PROSITE" id="PS50531">
    <property type="entry name" value="HTH_IS21"/>
    <property type="match status" value="1"/>
</dbReference>
<dbReference type="GO" id="GO:0032196">
    <property type="term" value="P:transposition"/>
    <property type="evidence" value="ECO:0007669"/>
    <property type="project" value="UniProtKB-KW"/>
</dbReference>
<dbReference type="Gene3D" id="1.10.10.60">
    <property type="entry name" value="Homeodomain-like"/>
    <property type="match status" value="1"/>
</dbReference>
<dbReference type="PANTHER" id="PTHR35004">
    <property type="entry name" value="TRANSPOSASE RV3428C-RELATED"/>
    <property type="match status" value="1"/>
</dbReference>
<protein>
    <recommendedName>
        <fullName evidence="4">HTH IS21-type domain-containing protein</fullName>
    </recommendedName>
</protein>
<gene>
    <name evidence="5" type="ORF">LCGC14_2823310</name>
</gene>
<proteinExistence type="predicted"/>
<dbReference type="GO" id="GO:0003677">
    <property type="term" value="F:DNA binding"/>
    <property type="evidence" value="ECO:0007669"/>
    <property type="project" value="UniProtKB-KW"/>
</dbReference>
<keyword evidence="3" id="KW-0233">DNA recombination</keyword>
<dbReference type="AlphaFoldDB" id="A0A0F9B7I2"/>
<feature type="domain" description="HTH IS21-type" evidence="4">
    <location>
        <begin position="5"/>
        <end position="67"/>
    </location>
</feature>